<dbReference type="GO" id="GO:0016491">
    <property type="term" value="F:oxidoreductase activity"/>
    <property type="evidence" value="ECO:0007669"/>
    <property type="project" value="InterPro"/>
</dbReference>
<feature type="domain" description="Fatty acid hydroxylase" evidence="6">
    <location>
        <begin position="74"/>
        <end position="203"/>
    </location>
</feature>
<evidence type="ECO:0000256" key="3">
    <source>
        <dbReference type="ARBA" id="ARBA00022989"/>
    </source>
</evidence>
<accession>A0A139A4U5</accession>
<feature type="non-terminal residue" evidence="7">
    <location>
        <position position="1"/>
    </location>
</feature>
<dbReference type="InterPro" id="IPR050307">
    <property type="entry name" value="Sterol_Desaturase_Related"/>
</dbReference>
<dbReference type="Proteomes" id="UP000070544">
    <property type="component" value="Unassembled WGS sequence"/>
</dbReference>
<evidence type="ECO:0000313" key="8">
    <source>
        <dbReference type="Proteomes" id="UP000070544"/>
    </source>
</evidence>
<evidence type="ECO:0000259" key="6">
    <source>
        <dbReference type="Pfam" id="PF04116"/>
    </source>
</evidence>
<keyword evidence="4 5" id="KW-0472">Membrane</keyword>
<evidence type="ECO:0000256" key="2">
    <source>
        <dbReference type="ARBA" id="ARBA00022692"/>
    </source>
</evidence>
<gene>
    <name evidence="7" type="ORF">M427DRAFT_422550</name>
</gene>
<sequence length="224" mass="26532">AIRHNPRFDRYKIHPGEWDTPEIEERAWKLVVNYKWPIYTARAFAMQYFLFFSKGRMSLTATSSSPLVALRNLAIVYVTTDFVNYCWHITCHKIPALYQGVHKFHHQYTVIDYKAHQFDHWFEPLIFFVGSGIGVLISGMSLLEYLAFWPIFTIADLHVHCGYRFPYNPLNLLVAPEMHDWHHYQNVGNYGNWTPIWDWLFGTDKAWRASIERSKEGKEGEKEE</sequence>
<keyword evidence="8" id="KW-1185">Reference proteome</keyword>
<dbReference type="AlphaFoldDB" id="A0A139A4U5"/>
<evidence type="ECO:0000313" key="7">
    <source>
        <dbReference type="EMBL" id="KXS11764.1"/>
    </source>
</evidence>
<dbReference type="Pfam" id="PF04116">
    <property type="entry name" value="FA_hydroxylase"/>
    <property type="match status" value="1"/>
</dbReference>
<reference evidence="7 8" key="1">
    <citation type="journal article" date="2015" name="Genome Biol. Evol.">
        <title>Phylogenomic analyses indicate that early fungi evolved digesting cell walls of algal ancestors of land plants.</title>
        <authorList>
            <person name="Chang Y."/>
            <person name="Wang S."/>
            <person name="Sekimoto S."/>
            <person name="Aerts A.L."/>
            <person name="Choi C."/>
            <person name="Clum A."/>
            <person name="LaButti K.M."/>
            <person name="Lindquist E.A."/>
            <person name="Yee Ngan C."/>
            <person name="Ohm R.A."/>
            <person name="Salamov A.A."/>
            <person name="Grigoriev I.V."/>
            <person name="Spatafora J.W."/>
            <person name="Berbee M.L."/>
        </authorList>
    </citation>
    <scope>NUCLEOTIDE SEQUENCE [LARGE SCALE GENOMIC DNA]</scope>
    <source>
        <strain evidence="7 8">JEL478</strain>
    </source>
</reference>
<dbReference type="GO" id="GO:0008610">
    <property type="term" value="P:lipid biosynthetic process"/>
    <property type="evidence" value="ECO:0007669"/>
    <property type="project" value="InterPro"/>
</dbReference>
<name>A0A139A4U5_GONPJ</name>
<organism evidence="7 8">
    <name type="scientific">Gonapodya prolifera (strain JEL478)</name>
    <name type="common">Monoblepharis prolifera</name>
    <dbReference type="NCBI Taxonomy" id="1344416"/>
    <lineage>
        <taxon>Eukaryota</taxon>
        <taxon>Fungi</taxon>
        <taxon>Fungi incertae sedis</taxon>
        <taxon>Chytridiomycota</taxon>
        <taxon>Chytridiomycota incertae sedis</taxon>
        <taxon>Monoblepharidomycetes</taxon>
        <taxon>Monoblepharidales</taxon>
        <taxon>Gonapodyaceae</taxon>
        <taxon>Gonapodya</taxon>
    </lineage>
</organism>
<protein>
    <recommendedName>
        <fullName evidence="6">Fatty acid hydroxylase domain-containing protein</fullName>
    </recommendedName>
</protein>
<evidence type="ECO:0000256" key="1">
    <source>
        <dbReference type="ARBA" id="ARBA00004370"/>
    </source>
</evidence>
<proteinExistence type="predicted"/>
<dbReference type="PANTHER" id="PTHR11863">
    <property type="entry name" value="STEROL DESATURASE"/>
    <property type="match status" value="1"/>
</dbReference>
<keyword evidence="3 5" id="KW-1133">Transmembrane helix</keyword>
<dbReference type="STRING" id="1344416.A0A139A4U5"/>
<evidence type="ECO:0000256" key="4">
    <source>
        <dbReference type="ARBA" id="ARBA00023136"/>
    </source>
</evidence>
<dbReference type="EMBL" id="KQ965797">
    <property type="protein sequence ID" value="KXS11764.1"/>
    <property type="molecule type" value="Genomic_DNA"/>
</dbReference>
<dbReference type="InterPro" id="IPR006694">
    <property type="entry name" value="Fatty_acid_hydroxylase"/>
</dbReference>
<feature type="transmembrane region" description="Helical" evidence="5">
    <location>
        <begin position="125"/>
        <end position="152"/>
    </location>
</feature>
<evidence type="ECO:0000256" key="5">
    <source>
        <dbReference type="SAM" id="Phobius"/>
    </source>
</evidence>
<comment type="subcellular location">
    <subcellularLocation>
        <location evidence="1">Membrane</location>
    </subcellularLocation>
</comment>
<keyword evidence="2 5" id="KW-0812">Transmembrane</keyword>
<dbReference type="GO" id="GO:0005506">
    <property type="term" value="F:iron ion binding"/>
    <property type="evidence" value="ECO:0007669"/>
    <property type="project" value="InterPro"/>
</dbReference>
<dbReference type="OrthoDB" id="408954at2759"/>
<dbReference type="GO" id="GO:0016020">
    <property type="term" value="C:membrane"/>
    <property type="evidence" value="ECO:0007669"/>
    <property type="project" value="UniProtKB-SubCell"/>
</dbReference>